<dbReference type="GO" id="GO:0140664">
    <property type="term" value="F:ATP-dependent DNA damage sensor activity"/>
    <property type="evidence" value="ECO:0007669"/>
    <property type="project" value="InterPro"/>
</dbReference>
<comment type="caution">
    <text evidence="6">The sequence shown here is derived from an EMBL/GenBank/DDBJ whole genome shotgun (WGS) entry which is preliminary data.</text>
</comment>
<dbReference type="Gene3D" id="1.10.1420.10">
    <property type="match status" value="1"/>
</dbReference>
<dbReference type="InterPro" id="IPR036187">
    <property type="entry name" value="DNA_mismatch_repair_MutS_sf"/>
</dbReference>
<dbReference type="GO" id="GO:0005524">
    <property type="term" value="F:ATP binding"/>
    <property type="evidence" value="ECO:0007669"/>
    <property type="project" value="UniProtKB-KW"/>
</dbReference>
<keyword evidence="1" id="KW-0547">Nucleotide-binding</keyword>
<keyword evidence="7" id="KW-1185">Reference proteome</keyword>
<dbReference type="Pfam" id="PF00488">
    <property type="entry name" value="MutS_V"/>
    <property type="match status" value="1"/>
</dbReference>
<dbReference type="PANTHER" id="PTHR11361">
    <property type="entry name" value="DNA MISMATCH REPAIR PROTEIN MUTS FAMILY MEMBER"/>
    <property type="match status" value="1"/>
</dbReference>
<dbReference type="RefSeq" id="WP_039678034.1">
    <property type="nucleotide sequence ID" value="NZ_JAWGXO010000005.1"/>
</dbReference>
<evidence type="ECO:0000256" key="1">
    <source>
        <dbReference type="ARBA" id="ARBA00022741"/>
    </source>
</evidence>
<dbReference type="InterPro" id="IPR045076">
    <property type="entry name" value="MutS"/>
</dbReference>
<reference evidence="6 7" key="1">
    <citation type="submission" date="2014-12" db="EMBL/GenBank/DDBJ databases">
        <title>Draft genome sequence of Terrisporobacter sp. 08-306576, isolated from the blood culture of a bacteremia patient.</title>
        <authorList>
            <person name="Lund L.C."/>
            <person name="Sydenham T.V."/>
            <person name="Hogh S.V."/>
            <person name="Skov M.N."/>
            <person name="Kemp M."/>
            <person name="Justesen U.S."/>
        </authorList>
    </citation>
    <scope>NUCLEOTIDE SEQUENCE [LARGE SCALE GENOMIC DNA]</scope>
    <source>
        <strain evidence="6 7">08-306576</strain>
    </source>
</reference>
<protein>
    <recommendedName>
        <fullName evidence="5">DNA mismatch repair proteins mutS family domain-containing protein</fullName>
    </recommendedName>
</protein>
<proteinExistence type="predicted"/>
<evidence type="ECO:0000313" key="7">
    <source>
        <dbReference type="Proteomes" id="UP000031189"/>
    </source>
</evidence>
<dbReference type="PANTHER" id="PTHR11361:SF99">
    <property type="entry name" value="DNA MISMATCH REPAIR PROTEIN"/>
    <property type="match status" value="1"/>
</dbReference>
<dbReference type="EMBL" id="JWHR01000013">
    <property type="protein sequence ID" value="KHS58736.1"/>
    <property type="molecule type" value="Genomic_DNA"/>
</dbReference>
<accession>A0A0B3VPP4</accession>
<dbReference type="InterPro" id="IPR027417">
    <property type="entry name" value="P-loop_NTPase"/>
</dbReference>
<dbReference type="Proteomes" id="UP000031189">
    <property type="component" value="Unassembled WGS sequence"/>
</dbReference>
<gene>
    <name evidence="6" type="ORF">QX51_00975</name>
</gene>
<dbReference type="GO" id="GO:0006298">
    <property type="term" value="P:mismatch repair"/>
    <property type="evidence" value="ECO:0007669"/>
    <property type="project" value="InterPro"/>
</dbReference>
<dbReference type="STRING" id="1577792.QX51_00975"/>
<dbReference type="SUPFAM" id="SSF48334">
    <property type="entry name" value="DNA repair protein MutS, domain III"/>
    <property type="match status" value="1"/>
</dbReference>
<name>A0A0B3VPP4_9FIRM</name>
<keyword evidence="2" id="KW-0067">ATP-binding</keyword>
<feature type="transmembrane region" description="Helical" evidence="4">
    <location>
        <begin position="21"/>
        <end position="42"/>
    </location>
</feature>
<evidence type="ECO:0000256" key="2">
    <source>
        <dbReference type="ARBA" id="ARBA00022840"/>
    </source>
</evidence>
<keyword evidence="4" id="KW-0472">Membrane</keyword>
<dbReference type="GO" id="GO:0030983">
    <property type="term" value="F:mismatched DNA binding"/>
    <property type="evidence" value="ECO:0007669"/>
    <property type="project" value="InterPro"/>
</dbReference>
<evidence type="ECO:0000256" key="4">
    <source>
        <dbReference type="SAM" id="Phobius"/>
    </source>
</evidence>
<feature type="transmembrane region" description="Helical" evidence="4">
    <location>
        <begin position="236"/>
        <end position="256"/>
    </location>
</feature>
<feature type="transmembrane region" description="Helical" evidence="4">
    <location>
        <begin position="212"/>
        <end position="230"/>
    </location>
</feature>
<keyword evidence="4" id="KW-1133">Transmembrane helix</keyword>
<dbReference type="SUPFAM" id="SSF52540">
    <property type="entry name" value="P-loop containing nucleoside triphosphate hydrolases"/>
    <property type="match status" value="1"/>
</dbReference>
<dbReference type="OrthoDB" id="9802448at2"/>
<sequence length="591" mass="68237">MESIFNDDIEKRKNNIVEYNKTANIITIIKMFLFILICYNIYKIYVNQYPLKLILVLIVEAILFIIASLAHKTTYDQIYKEEGVIKINESNIKRITGEWSNFTDIGEEFIDYDHDYATDLDIVGNKSLFQMINSTGTYYGRRRFVKDLLNPNFSDKELKKRHEAITELRNNYSFCAETEYDFSLVGIDEDFPILISQLQDTKKFIKSNYLKLLFKISNIITCLTLLYSIFTKSTLSFIILNCLIIFQLLLWIIGYLKANHYVGTLKKLAPKISRYDNVIDNITKIEFKTNKLDEIVKNLETAKIGVKQLSKIASNINQRNNGVMCIILNSLLLWDYKNAIDLDNWKMKYSDSVENWFYTLGELESLISFANLPRICNNMCLPSFNNKNNIIEATNIGHPLINNEKRICNDFKLDNNIYIISGSNMSGKTTFMRTVGINMVLARAGSYVCADSMLSSKMKIITSMRIRDDLNEGISTFYAELKRIKKIIDQSHSDPQTLFLIDEIFRGTNSVDRLKGSEGVLKELCKSHVSGMITTHDLEVCNLEDENPNITNYSFNEHYVDGEIFFDYKIKNGRSLTTNAEYLLRKVGILA</sequence>
<dbReference type="GO" id="GO:0005829">
    <property type="term" value="C:cytosol"/>
    <property type="evidence" value="ECO:0007669"/>
    <property type="project" value="TreeGrafter"/>
</dbReference>
<dbReference type="SMART" id="SM00534">
    <property type="entry name" value="MUTSac"/>
    <property type="match status" value="1"/>
</dbReference>
<dbReference type="AlphaFoldDB" id="A0A0B3VPP4"/>
<evidence type="ECO:0000256" key="3">
    <source>
        <dbReference type="ARBA" id="ARBA00023125"/>
    </source>
</evidence>
<feature type="transmembrane region" description="Helical" evidence="4">
    <location>
        <begin position="48"/>
        <end position="70"/>
    </location>
</feature>
<organism evidence="6 7">
    <name type="scientific">Terrisporobacter othiniensis</name>
    <dbReference type="NCBI Taxonomy" id="1577792"/>
    <lineage>
        <taxon>Bacteria</taxon>
        <taxon>Bacillati</taxon>
        <taxon>Bacillota</taxon>
        <taxon>Clostridia</taxon>
        <taxon>Peptostreptococcales</taxon>
        <taxon>Peptostreptococcaceae</taxon>
        <taxon>Terrisporobacter</taxon>
    </lineage>
</organism>
<feature type="domain" description="DNA mismatch repair proteins mutS family" evidence="5">
    <location>
        <begin position="415"/>
        <end position="591"/>
    </location>
</feature>
<evidence type="ECO:0000313" key="6">
    <source>
        <dbReference type="EMBL" id="KHS58736.1"/>
    </source>
</evidence>
<evidence type="ECO:0000259" key="5">
    <source>
        <dbReference type="SMART" id="SM00534"/>
    </source>
</evidence>
<keyword evidence="3" id="KW-0238">DNA-binding</keyword>
<keyword evidence="4" id="KW-0812">Transmembrane</keyword>
<dbReference type="Gene3D" id="3.40.50.300">
    <property type="entry name" value="P-loop containing nucleotide triphosphate hydrolases"/>
    <property type="match status" value="1"/>
</dbReference>
<dbReference type="InterPro" id="IPR000432">
    <property type="entry name" value="DNA_mismatch_repair_MutS_C"/>
</dbReference>